<gene>
    <name evidence="1" type="ORF">C1645_821155</name>
</gene>
<keyword evidence="2" id="KW-1185">Reference proteome</keyword>
<accession>A0A397T0T0</accession>
<comment type="caution">
    <text evidence="1">The sequence shown here is derived from an EMBL/GenBank/DDBJ whole genome shotgun (WGS) entry which is preliminary data.</text>
</comment>
<dbReference type="Proteomes" id="UP000265703">
    <property type="component" value="Unassembled WGS sequence"/>
</dbReference>
<name>A0A397T0T0_9GLOM</name>
<dbReference type="STRING" id="658196.A0A397T0T0"/>
<dbReference type="EMBL" id="QKYT01000135">
    <property type="protein sequence ID" value="RIA92080.1"/>
    <property type="molecule type" value="Genomic_DNA"/>
</dbReference>
<reference evidence="1 2" key="1">
    <citation type="submission" date="2018-06" db="EMBL/GenBank/DDBJ databases">
        <title>Comparative genomics reveals the genomic features of Rhizophagus irregularis, R. cerebriforme, R. diaphanum and Gigaspora rosea, and their symbiotic lifestyle signature.</title>
        <authorList>
            <person name="Morin E."/>
            <person name="San Clemente H."/>
            <person name="Chen E.C.H."/>
            <person name="De La Providencia I."/>
            <person name="Hainaut M."/>
            <person name="Kuo A."/>
            <person name="Kohler A."/>
            <person name="Murat C."/>
            <person name="Tang N."/>
            <person name="Roy S."/>
            <person name="Loubradou J."/>
            <person name="Henrissat B."/>
            <person name="Grigoriev I.V."/>
            <person name="Corradi N."/>
            <person name="Roux C."/>
            <person name="Martin F.M."/>
        </authorList>
    </citation>
    <scope>NUCLEOTIDE SEQUENCE [LARGE SCALE GENOMIC DNA]</scope>
    <source>
        <strain evidence="1 2">DAOM 227022</strain>
    </source>
</reference>
<proteinExistence type="predicted"/>
<dbReference type="OrthoDB" id="10261556at2759"/>
<evidence type="ECO:0000313" key="2">
    <source>
        <dbReference type="Proteomes" id="UP000265703"/>
    </source>
</evidence>
<dbReference type="AlphaFoldDB" id="A0A397T0T0"/>
<evidence type="ECO:0000313" key="1">
    <source>
        <dbReference type="EMBL" id="RIA92080.1"/>
    </source>
</evidence>
<protein>
    <submittedName>
        <fullName evidence="1">Uncharacterized protein</fullName>
    </submittedName>
</protein>
<organism evidence="1 2">
    <name type="scientific">Glomus cerebriforme</name>
    <dbReference type="NCBI Taxonomy" id="658196"/>
    <lineage>
        <taxon>Eukaryota</taxon>
        <taxon>Fungi</taxon>
        <taxon>Fungi incertae sedis</taxon>
        <taxon>Mucoromycota</taxon>
        <taxon>Glomeromycotina</taxon>
        <taxon>Glomeromycetes</taxon>
        <taxon>Glomerales</taxon>
        <taxon>Glomeraceae</taxon>
        <taxon>Glomus</taxon>
    </lineage>
</organism>
<sequence length="51" mass="5769">MIATFAVEMKINSTSLIQEAGHTGRNKNTATYFIFYGKKDICTNYSIIAKY</sequence>